<name>A0AAV0MCT5_9ROSI</name>
<reference evidence="2" key="1">
    <citation type="submission" date="2022-08" db="EMBL/GenBank/DDBJ databases">
        <authorList>
            <person name="Gutierrez-Valencia J."/>
        </authorList>
    </citation>
    <scope>NUCLEOTIDE SEQUENCE</scope>
</reference>
<evidence type="ECO:0000313" key="3">
    <source>
        <dbReference type="Proteomes" id="UP001154282"/>
    </source>
</evidence>
<dbReference type="Proteomes" id="UP001154282">
    <property type="component" value="Unassembled WGS sequence"/>
</dbReference>
<dbReference type="InterPro" id="IPR012337">
    <property type="entry name" value="RNaseH-like_sf"/>
</dbReference>
<dbReference type="SUPFAM" id="SSF53098">
    <property type="entry name" value="Ribonuclease H-like"/>
    <property type="match status" value="1"/>
</dbReference>
<dbReference type="CDD" id="cd06222">
    <property type="entry name" value="RNase_H_like"/>
    <property type="match status" value="1"/>
</dbReference>
<dbReference type="PANTHER" id="PTHR47723:SF19">
    <property type="entry name" value="POLYNUCLEOTIDYL TRANSFERASE, RIBONUCLEASE H-LIKE SUPERFAMILY PROTEIN"/>
    <property type="match status" value="1"/>
</dbReference>
<feature type="domain" description="RNase H type-1" evidence="1">
    <location>
        <begin position="33"/>
        <end position="137"/>
    </location>
</feature>
<accession>A0AAV0MCT5</accession>
<dbReference type="Gene3D" id="3.30.420.10">
    <property type="entry name" value="Ribonuclease H-like superfamily/Ribonuclease H"/>
    <property type="match status" value="1"/>
</dbReference>
<dbReference type="GO" id="GO:0003676">
    <property type="term" value="F:nucleic acid binding"/>
    <property type="evidence" value="ECO:0007669"/>
    <property type="project" value="InterPro"/>
</dbReference>
<sequence>MNTIRQAQADDKASHAAILEKSPHQVAWDPPPPQGWVCVNTGGSVKQPGSIAAGGGVIWDWTGKCKGAFVVNLGRCTITRAEIMAAIRGLQIAWRAGFRKVHLQLDSMTTITILTSPGPNEASISQLDSKIQKTSTT</sequence>
<dbReference type="AlphaFoldDB" id="A0AAV0MCT5"/>
<gene>
    <name evidence="2" type="ORF">LITE_LOCUS27744</name>
</gene>
<protein>
    <recommendedName>
        <fullName evidence="1">RNase H type-1 domain-containing protein</fullName>
    </recommendedName>
</protein>
<evidence type="ECO:0000259" key="1">
    <source>
        <dbReference type="PROSITE" id="PS50879"/>
    </source>
</evidence>
<dbReference type="PROSITE" id="PS50879">
    <property type="entry name" value="RNASE_H_1"/>
    <property type="match status" value="1"/>
</dbReference>
<keyword evidence="3" id="KW-1185">Reference proteome</keyword>
<dbReference type="EMBL" id="CAMGYJ010000007">
    <property type="protein sequence ID" value="CAI0443595.1"/>
    <property type="molecule type" value="Genomic_DNA"/>
</dbReference>
<dbReference type="InterPro" id="IPR002156">
    <property type="entry name" value="RNaseH_domain"/>
</dbReference>
<evidence type="ECO:0000313" key="2">
    <source>
        <dbReference type="EMBL" id="CAI0443595.1"/>
    </source>
</evidence>
<dbReference type="Pfam" id="PF13456">
    <property type="entry name" value="RVT_3"/>
    <property type="match status" value="1"/>
</dbReference>
<organism evidence="2 3">
    <name type="scientific">Linum tenue</name>
    <dbReference type="NCBI Taxonomy" id="586396"/>
    <lineage>
        <taxon>Eukaryota</taxon>
        <taxon>Viridiplantae</taxon>
        <taxon>Streptophyta</taxon>
        <taxon>Embryophyta</taxon>
        <taxon>Tracheophyta</taxon>
        <taxon>Spermatophyta</taxon>
        <taxon>Magnoliopsida</taxon>
        <taxon>eudicotyledons</taxon>
        <taxon>Gunneridae</taxon>
        <taxon>Pentapetalae</taxon>
        <taxon>rosids</taxon>
        <taxon>fabids</taxon>
        <taxon>Malpighiales</taxon>
        <taxon>Linaceae</taxon>
        <taxon>Linum</taxon>
    </lineage>
</organism>
<dbReference type="InterPro" id="IPR044730">
    <property type="entry name" value="RNase_H-like_dom_plant"/>
</dbReference>
<comment type="caution">
    <text evidence="2">The sequence shown here is derived from an EMBL/GenBank/DDBJ whole genome shotgun (WGS) entry which is preliminary data.</text>
</comment>
<dbReference type="GO" id="GO:0004523">
    <property type="term" value="F:RNA-DNA hybrid ribonuclease activity"/>
    <property type="evidence" value="ECO:0007669"/>
    <property type="project" value="InterPro"/>
</dbReference>
<dbReference type="PANTHER" id="PTHR47723">
    <property type="entry name" value="OS05G0353850 PROTEIN"/>
    <property type="match status" value="1"/>
</dbReference>
<dbReference type="InterPro" id="IPR036397">
    <property type="entry name" value="RNaseH_sf"/>
</dbReference>
<proteinExistence type="predicted"/>
<dbReference type="InterPro" id="IPR053151">
    <property type="entry name" value="RNase_H-like"/>
</dbReference>